<gene>
    <name evidence="1" type="ORF">H9901_00260</name>
</gene>
<organism evidence="1 2">
    <name type="scientific">Candidatus Paralactobacillus gallistercoris</name>
    <dbReference type="NCBI Taxonomy" id="2838724"/>
    <lineage>
        <taxon>Bacteria</taxon>
        <taxon>Bacillati</taxon>
        <taxon>Bacillota</taxon>
        <taxon>Bacilli</taxon>
        <taxon>Lactobacillales</taxon>
        <taxon>Lactobacillaceae</taxon>
        <taxon>Lactobacillus</taxon>
    </lineage>
</organism>
<reference evidence="1" key="1">
    <citation type="journal article" date="2021" name="PeerJ">
        <title>Extensive microbial diversity within the chicken gut microbiome revealed by metagenomics and culture.</title>
        <authorList>
            <person name="Gilroy R."/>
            <person name="Ravi A."/>
            <person name="Getino M."/>
            <person name="Pursley I."/>
            <person name="Horton D.L."/>
            <person name="Alikhan N.F."/>
            <person name="Baker D."/>
            <person name="Gharbi K."/>
            <person name="Hall N."/>
            <person name="Watson M."/>
            <person name="Adriaenssens E.M."/>
            <person name="Foster-Nyarko E."/>
            <person name="Jarju S."/>
            <person name="Secka A."/>
            <person name="Antonio M."/>
            <person name="Oren A."/>
            <person name="Chaudhuri R.R."/>
            <person name="La Ragione R."/>
            <person name="Hildebrand F."/>
            <person name="Pallen M.J."/>
        </authorList>
    </citation>
    <scope>NUCLEOTIDE SEQUENCE</scope>
    <source>
        <strain evidence="1">F6-6636</strain>
    </source>
</reference>
<dbReference type="AlphaFoldDB" id="A0A948TIB4"/>
<comment type="caution">
    <text evidence="1">The sequence shown here is derived from an EMBL/GenBank/DDBJ whole genome shotgun (WGS) entry which is preliminary data.</text>
</comment>
<dbReference type="EMBL" id="JAHLFS010000005">
    <property type="protein sequence ID" value="MBU3851135.1"/>
    <property type="molecule type" value="Genomic_DNA"/>
</dbReference>
<evidence type="ECO:0000313" key="2">
    <source>
        <dbReference type="Proteomes" id="UP000777303"/>
    </source>
</evidence>
<accession>A0A948TIB4</accession>
<evidence type="ECO:0000313" key="1">
    <source>
        <dbReference type="EMBL" id="MBU3851135.1"/>
    </source>
</evidence>
<protein>
    <submittedName>
        <fullName evidence="1">Uncharacterized protein</fullName>
    </submittedName>
</protein>
<reference evidence="1" key="2">
    <citation type="submission" date="2021-04" db="EMBL/GenBank/DDBJ databases">
        <authorList>
            <person name="Gilroy R."/>
        </authorList>
    </citation>
    <scope>NUCLEOTIDE SEQUENCE</scope>
    <source>
        <strain evidence="1">F6-6636</strain>
    </source>
</reference>
<proteinExistence type="predicted"/>
<sequence length="48" mass="5539">MVKKSNSLQATKYLLKSKAKQRLSKSSMKQLHKSNLHGYKVTQYKKGN</sequence>
<dbReference type="Proteomes" id="UP000777303">
    <property type="component" value="Unassembled WGS sequence"/>
</dbReference>
<name>A0A948TIB4_9LACO</name>